<evidence type="ECO:0000313" key="2">
    <source>
        <dbReference type="Proteomes" id="UP000814140"/>
    </source>
</evidence>
<organism evidence="1 2">
    <name type="scientific">Artomyces pyxidatus</name>
    <dbReference type="NCBI Taxonomy" id="48021"/>
    <lineage>
        <taxon>Eukaryota</taxon>
        <taxon>Fungi</taxon>
        <taxon>Dikarya</taxon>
        <taxon>Basidiomycota</taxon>
        <taxon>Agaricomycotina</taxon>
        <taxon>Agaricomycetes</taxon>
        <taxon>Russulales</taxon>
        <taxon>Auriscalpiaceae</taxon>
        <taxon>Artomyces</taxon>
    </lineage>
</organism>
<name>A0ACB8T7V9_9AGAM</name>
<evidence type="ECO:0000313" key="1">
    <source>
        <dbReference type="EMBL" id="KAI0064959.1"/>
    </source>
</evidence>
<reference evidence="1" key="1">
    <citation type="submission" date="2021-03" db="EMBL/GenBank/DDBJ databases">
        <authorList>
            <consortium name="DOE Joint Genome Institute"/>
            <person name="Ahrendt S."/>
            <person name="Looney B.P."/>
            <person name="Miyauchi S."/>
            <person name="Morin E."/>
            <person name="Drula E."/>
            <person name="Courty P.E."/>
            <person name="Chicoki N."/>
            <person name="Fauchery L."/>
            <person name="Kohler A."/>
            <person name="Kuo A."/>
            <person name="Labutti K."/>
            <person name="Pangilinan J."/>
            <person name="Lipzen A."/>
            <person name="Riley R."/>
            <person name="Andreopoulos W."/>
            <person name="He G."/>
            <person name="Johnson J."/>
            <person name="Barry K.W."/>
            <person name="Grigoriev I.V."/>
            <person name="Nagy L."/>
            <person name="Hibbett D."/>
            <person name="Henrissat B."/>
            <person name="Matheny P.B."/>
            <person name="Labbe J."/>
            <person name="Martin F."/>
        </authorList>
    </citation>
    <scope>NUCLEOTIDE SEQUENCE</scope>
    <source>
        <strain evidence="1">HHB10654</strain>
    </source>
</reference>
<comment type="caution">
    <text evidence="1">The sequence shown here is derived from an EMBL/GenBank/DDBJ whole genome shotgun (WGS) entry which is preliminary data.</text>
</comment>
<dbReference type="EMBL" id="MU277197">
    <property type="protein sequence ID" value="KAI0064959.1"/>
    <property type="molecule type" value="Genomic_DNA"/>
</dbReference>
<reference evidence="1" key="2">
    <citation type="journal article" date="2022" name="New Phytol.">
        <title>Evolutionary transition to the ectomycorrhizal habit in the genomes of a hyperdiverse lineage of mushroom-forming fungi.</title>
        <authorList>
            <person name="Looney B."/>
            <person name="Miyauchi S."/>
            <person name="Morin E."/>
            <person name="Drula E."/>
            <person name="Courty P.E."/>
            <person name="Kohler A."/>
            <person name="Kuo A."/>
            <person name="LaButti K."/>
            <person name="Pangilinan J."/>
            <person name="Lipzen A."/>
            <person name="Riley R."/>
            <person name="Andreopoulos W."/>
            <person name="He G."/>
            <person name="Johnson J."/>
            <person name="Nolan M."/>
            <person name="Tritt A."/>
            <person name="Barry K.W."/>
            <person name="Grigoriev I.V."/>
            <person name="Nagy L.G."/>
            <person name="Hibbett D."/>
            <person name="Henrissat B."/>
            <person name="Matheny P.B."/>
            <person name="Labbe J."/>
            <person name="Martin F.M."/>
        </authorList>
    </citation>
    <scope>NUCLEOTIDE SEQUENCE</scope>
    <source>
        <strain evidence="1">HHB10654</strain>
    </source>
</reference>
<dbReference type="Proteomes" id="UP000814140">
    <property type="component" value="Unassembled WGS sequence"/>
</dbReference>
<proteinExistence type="predicted"/>
<accession>A0ACB8T7V9</accession>
<gene>
    <name evidence="1" type="ORF">BV25DRAFT_1822739</name>
</gene>
<keyword evidence="2" id="KW-1185">Reference proteome</keyword>
<protein>
    <submittedName>
        <fullName evidence="1">Uncharacterized protein</fullName>
    </submittedName>
</protein>
<sequence>MSARTPFIPSRPAPPATGNPSQAPSRPKSSSKTDGNHHPNHMSHFSGGDDRGLFKMPQRPRGPVQMDQFDKPLGTALAKPLNLMGLKKTGRPSTAGPGSSTNKVDEAPTRSQTPGYWATQNQQGPLVRPSTGRPSSPFMHREAGGATGVNFGFKHLSLPFSNPSEHSFNENSAHISGSETISNPQLGHDGVQQMDTARLPPDSFMSQRLRLSSTSLESIPEAEDSGYFSAQPPTKRTDYTPFVPSRSSGTPHIQEQPGLEHPSPKRALDANEDNFMNGDRGSGRKRLRTTSPSAEEEADFGAPFAFSHPSADSKFYPGPSGTFDRREHSQNTYAEAPSFFKQSLPASPPRPRGSELSQRTAHTIGDLPGLELTEADMQRYADLSERARIRWTEASLEEWHEGADEFTEKFGKLMNMVKEHMTEKMKLYASLHSKLADHRSKLGGRAELLKKTRDTLVRDSEKVLGGSNVGGISSANRGN</sequence>